<dbReference type="GO" id="GO:0016787">
    <property type="term" value="F:hydrolase activity"/>
    <property type="evidence" value="ECO:0007669"/>
    <property type="project" value="UniProtKB-KW"/>
</dbReference>
<feature type="transmembrane region" description="Helical" evidence="2">
    <location>
        <begin position="119"/>
        <end position="140"/>
    </location>
</feature>
<dbReference type="InterPro" id="IPR036380">
    <property type="entry name" value="Isochorismatase-like_sf"/>
</dbReference>
<evidence type="ECO:0000256" key="2">
    <source>
        <dbReference type="SAM" id="Phobius"/>
    </source>
</evidence>
<reference evidence="5" key="1">
    <citation type="journal article" date="2015" name="Genome Announc.">
        <title>Draft Genome Sequence of an Anaerobic Ammonium-Oxidizing Bacterium, "Candidatus Brocadia sinica".</title>
        <authorList>
            <person name="Oshiki M."/>
            <person name="Shinyako-Hata K."/>
            <person name="Satoh H."/>
            <person name="Okabe S."/>
        </authorList>
    </citation>
    <scope>NUCLEOTIDE SEQUENCE [LARGE SCALE GENOMIC DNA]</scope>
    <source>
        <strain evidence="5">JPN1</strain>
    </source>
</reference>
<evidence type="ECO:0000256" key="1">
    <source>
        <dbReference type="ARBA" id="ARBA00022801"/>
    </source>
</evidence>
<dbReference type="InterPro" id="IPR050272">
    <property type="entry name" value="Isochorismatase-like_hydrls"/>
</dbReference>
<evidence type="ECO:0000313" key="4">
    <source>
        <dbReference type="EMBL" id="GAN34452.1"/>
    </source>
</evidence>
<organism evidence="4 5">
    <name type="scientific">Candidatus Brocadia sinica JPN1</name>
    <dbReference type="NCBI Taxonomy" id="1197129"/>
    <lineage>
        <taxon>Bacteria</taxon>
        <taxon>Pseudomonadati</taxon>
        <taxon>Planctomycetota</taxon>
        <taxon>Candidatus Brocadiia</taxon>
        <taxon>Candidatus Brocadiales</taxon>
        <taxon>Candidatus Brocadiaceae</taxon>
        <taxon>Candidatus Brocadia</taxon>
    </lineage>
</organism>
<evidence type="ECO:0000259" key="3">
    <source>
        <dbReference type="Pfam" id="PF00857"/>
    </source>
</evidence>
<dbReference type="Gene3D" id="3.40.50.850">
    <property type="entry name" value="Isochorismatase-like"/>
    <property type="match status" value="1"/>
</dbReference>
<dbReference type="PANTHER" id="PTHR43540:SF6">
    <property type="entry name" value="ISOCHORISMATASE-LIKE DOMAIN-CONTAINING PROTEIN"/>
    <property type="match status" value="1"/>
</dbReference>
<proteinExistence type="predicted"/>
<dbReference type="CDD" id="cd00431">
    <property type="entry name" value="cysteine_hydrolases"/>
    <property type="match status" value="1"/>
</dbReference>
<dbReference type="SUPFAM" id="SSF52499">
    <property type="entry name" value="Isochorismatase-like hydrolases"/>
    <property type="match status" value="1"/>
</dbReference>
<dbReference type="Proteomes" id="UP000032309">
    <property type="component" value="Unassembled WGS sequence"/>
</dbReference>
<accession>A0ABQ0K138</accession>
<dbReference type="PANTHER" id="PTHR43540">
    <property type="entry name" value="PEROXYUREIDOACRYLATE/UREIDOACRYLATE AMIDOHYDROLASE-RELATED"/>
    <property type="match status" value="1"/>
</dbReference>
<evidence type="ECO:0000313" key="5">
    <source>
        <dbReference type="Proteomes" id="UP000032309"/>
    </source>
</evidence>
<comment type="caution">
    <text evidence="4">The sequence shown here is derived from an EMBL/GenBank/DDBJ whole genome shotgun (WGS) entry which is preliminary data.</text>
</comment>
<name>A0ABQ0K138_9BACT</name>
<feature type="domain" description="Isochorismatase-like" evidence="3">
    <location>
        <begin position="13"/>
        <end position="175"/>
    </location>
</feature>
<keyword evidence="2" id="KW-0812">Transmembrane</keyword>
<keyword evidence="2" id="KW-0472">Membrane</keyword>
<sequence>MENAKQPGKEKYALLIADMLNDFVNKGASLEVPTARAIIGNIRKEIKKARKKHIPIIYCCDTHKEKDPEFQLWPRHAVKGTEGADVIKQLKPQKEDFVVAKKSYSCFYKTSLDKLLKRLGITHFIITGVVTNICVLYTAADAYMRGYKIIIPQDCVAALTESEHQFALQQIKRLFHAEIL</sequence>
<keyword evidence="2" id="KW-1133">Transmembrane helix</keyword>
<dbReference type="Pfam" id="PF00857">
    <property type="entry name" value="Isochorismatase"/>
    <property type="match status" value="1"/>
</dbReference>
<gene>
    <name evidence="4" type="ORF">BROSI_A2988</name>
</gene>
<keyword evidence="1 4" id="KW-0378">Hydrolase</keyword>
<protein>
    <submittedName>
        <fullName evidence="4">Isochorismatase hydrolase</fullName>
    </submittedName>
</protein>
<dbReference type="InterPro" id="IPR000868">
    <property type="entry name" value="Isochorismatase-like_dom"/>
</dbReference>
<dbReference type="EMBL" id="BAFN01000001">
    <property type="protein sequence ID" value="GAN34452.1"/>
    <property type="molecule type" value="Genomic_DNA"/>
</dbReference>
<dbReference type="RefSeq" id="WP_052564459.1">
    <property type="nucleotide sequence ID" value="NZ_BAFN01000001.1"/>
</dbReference>
<keyword evidence="5" id="KW-1185">Reference proteome</keyword>